<dbReference type="GeneID" id="89972928"/>
<proteinExistence type="inferred from homology"/>
<evidence type="ECO:0000313" key="3">
    <source>
        <dbReference type="EMBL" id="KAK5062677.1"/>
    </source>
</evidence>
<keyword evidence="4" id="KW-1185">Reference proteome</keyword>
<name>A0AAV9NN83_9EURO</name>
<dbReference type="AlphaFoldDB" id="A0AAV9NN83"/>
<keyword evidence="1" id="KW-0539">Nucleus</keyword>
<evidence type="ECO:0000256" key="2">
    <source>
        <dbReference type="SAM" id="MobiDB-lite"/>
    </source>
</evidence>
<accession>A0AAV9NN83</accession>
<keyword evidence="1" id="KW-0234">DNA repair</keyword>
<dbReference type="GO" id="GO:0005634">
    <property type="term" value="C:nucleus"/>
    <property type="evidence" value="ECO:0007669"/>
    <property type="project" value="UniProtKB-SubCell"/>
</dbReference>
<dbReference type="PANTHER" id="PTHR20973">
    <property type="entry name" value="NON-SMC ELEMENT 1-RELATED"/>
    <property type="match status" value="1"/>
</dbReference>
<dbReference type="InterPro" id="IPR011513">
    <property type="entry name" value="Nse1"/>
</dbReference>
<keyword evidence="1" id="KW-0479">Metal-binding</keyword>
<dbReference type="EC" id="2.3.2.27" evidence="1"/>
<keyword evidence="1" id="KW-0863">Zinc-finger</keyword>
<feature type="region of interest" description="Disordered" evidence="2">
    <location>
        <begin position="265"/>
        <end position="300"/>
    </location>
</feature>
<dbReference type="GO" id="GO:0000724">
    <property type="term" value="P:double-strand break repair via homologous recombination"/>
    <property type="evidence" value="ECO:0007669"/>
    <property type="project" value="TreeGrafter"/>
</dbReference>
<evidence type="ECO:0000256" key="1">
    <source>
        <dbReference type="RuleBase" id="RU368018"/>
    </source>
</evidence>
<gene>
    <name evidence="3" type="ORF">LTR84_004750</name>
</gene>
<dbReference type="PANTHER" id="PTHR20973:SF0">
    <property type="entry name" value="NON-STRUCTURAL MAINTENANCE OF CHROMOSOMES ELEMENT 1 HOMOLOG"/>
    <property type="match status" value="1"/>
</dbReference>
<keyword evidence="1" id="KW-0233">DNA recombination</keyword>
<dbReference type="InterPro" id="IPR036388">
    <property type="entry name" value="WH-like_DNA-bd_sf"/>
</dbReference>
<comment type="function">
    <text evidence="1">Acts in a DNA repair pathway for removal of UV-induced DNA damage that is distinct from classical nucleotide excision repair and in repair of ionizing radiation damage. Functions in homologous recombination repair of DNA double strand breaks and in recovery of stalled replication forks.</text>
</comment>
<dbReference type="GO" id="GO:0030915">
    <property type="term" value="C:Smc5-Smc6 complex"/>
    <property type="evidence" value="ECO:0007669"/>
    <property type="project" value="UniProtKB-UniRule"/>
</dbReference>
<evidence type="ECO:0000313" key="4">
    <source>
        <dbReference type="Proteomes" id="UP001358417"/>
    </source>
</evidence>
<dbReference type="Gene3D" id="1.10.10.10">
    <property type="entry name" value="Winged helix-like DNA-binding domain superfamily/Winged helix DNA-binding domain"/>
    <property type="match status" value="1"/>
</dbReference>
<feature type="compositionally biased region" description="Acidic residues" evidence="2">
    <location>
        <begin position="287"/>
        <end position="300"/>
    </location>
</feature>
<protein>
    <recommendedName>
        <fullName evidence="1">Non-structural maintenance of chromosomes element 1 homolog</fullName>
        <ecNumber evidence="1">2.3.2.27</ecNumber>
    </recommendedName>
</protein>
<comment type="similarity">
    <text evidence="1">Belongs to the NSE1 family.</text>
</comment>
<dbReference type="GO" id="GO:0061630">
    <property type="term" value="F:ubiquitin protein ligase activity"/>
    <property type="evidence" value="ECO:0007669"/>
    <property type="project" value="UniProtKB-EC"/>
</dbReference>
<comment type="subcellular location">
    <subcellularLocation>
        <location evidence="1">Nucleus</location>
    </subcellularLocation>
</comment>
<comment type="subunit">
    <text evidence="1">Component of the Smc5-Smc6 complex.</text>
</comment>
<dbReference type="Proteomes" id="UP001358417">
    <property type="component" value="Unassembled WGS sequence"/>
</dbReference>
<keyword evidence="1" id="KW-0808">Transferase</keyword>
<comment type="caution">
    <text evidence="3">The sequence shown here is derived from an EMBL/GenBank/DDBJ whole genome shotgun (WGS) entry which is preliminary data.</text>
</comment>
<organism evidence="3 4">
    <name type="scientific">Exophiala bonariae</name>
    <dbReference type="NCBI Taxonomy" id="1690606"/>
    <lineage>
        <taxon>Eukaryota</taxon>
        <taxon>Fungi</taxon>
        <taxon>Dikarya</taxon>
        <taxon>Ascomycota</taxon>
        <taxon>Pezizomycotina</taxon>
        <taxon>Eurotiomycetes</taxon>
        <taxon>Chaetothyriomycetidae</taxon>
        <taxon>Chaetothyriales</taxon>
        <taxon>Herpotrichiellaceae</taxon>
        <taxon>Exophiala</taxon>
    </lineage>
</organism>
<dbReference type="Pfam" id="PF07574">
    <property type="entry name" value="SMC_Nse1"/>
    <property type="match status" value="1"/>
</dbReference>
<dbReference type="EMBL" id="JAVRRD010000002">
    <property type="protein sequence ID" value="KAK5062677.1"/>
    <property type="molecule type" value="Genomic_DNA"/>
</dbReference>
<sequence length="300" mass="33967">MPSFASGYGDGNRAFLQAFLARNTLTLDTGKPIIAAISTQQEGRPIQAEDITVEDLDSFISQANQKLSPLDLEIRSTFHQQNRERVYALINTTSDPMTQLATTYTADEIIYVKKLLDAMFEGRNNRGRKEAMCLSAIDAIKLGRMAEKRRETQTENAPQSTAGMLGPKEAEVMLNKLSAEGWLEKSEAGFYSLSPRALMELKAWLVDTYNDEDEDGNSRNKIKFCHACKEIITVNFFRVQRSRNCPLCDTQWDGEHYVGEKTITTASDYRAPTGRRQINNRPRSPVEEEEDEQDEDDMET</sequence>
<dbReference type="Gene3D" id="3.90.1150.220">
    <property type="match status" value="1"/>
</dbReference>
<keyword evidence="1" id="KW-0227">DNA damage</keyword>
<comment type="catalytic activity">
    <reaction evidence="1">
        <text>S-ubiquitinyl-[E2 ubiquitin-conjugating enzyme]-L-cysteine + [acceptor protein]-L-lysine = [E2 ubiquitin-conjugating enzyme]-L-cysteine + N(6)-ubiquitinyl-[acceptor protein]-L-lysine.</text>
        <dbReference type="EC" id="2.3.2.27"/>
    </reaction>
</comment>
<dbReference type="RefSeq" id="XP_064710949.1">
    <property type="nucleotide sequence ID" value="XM_064848325.1"/>
</dbReference>
<keyword evidence="1" id="KW-0862">Zinc</keyword>
<reference evidence="3 4" key="1">
    <citation type="submission" date="2023-08" db="EMBL/GenBank/DDBJ databases">
        <title>Black Yeasts Isolated from many extreme environments.</title>
        <authorList>
            <person name="Coleine C."/>
            <person name="Stajich J.E."/>
            <person name="Selbmann L."/>
        </authorList>
    </citation>
    <scope>NUCLEOTIDE SEQUENCE [LARGE SCALE GENOMIC DNA]</scope>
    <source>
        <strain evidence="3 4">CCFEE 5792</strain>
    </source>
</reference>
<keyword evidence="1" id="KW-0833">Ubl conjugation pathway</keyword>
<dbReference type="GO" id="GO:0008270">
    <property type="term" value="F:zinc ion binding"/>
    <property type="evidence" value="ECO:0007669"/>
    <property type="project" value="UniProtKB-KW"/>
</dbReference>